<dbReference type="GeneID" id="54278531"/>
<dbReference type="AlphaFoldDB" id="A0A6A5XW83"/>
<protein>
    <submittedName>
        <fullName evidence="1">Uncharacterized protein</fullName>
    </submittedName>
</protein>
<dbReference type="RefSeq" id="XP_033385310.1">
    <property type="nucleotide sequence ID" value="XM_033521134.1"/>
</dbReference>
<accession>A0A6A5XW83</accession>
<sequence>MRVWVCVCGCCGREVGGEWVGWRKNLFACEIPENLEGCLVARRGKCLGCSICTEMSAAHFDRGFLVVADISCRYRNPKIQASGTDRPEMYGVHTHGSRVSVSAVRKRRHKGDHVAFQEIICNRSSRRRRQTTSLFSVVKLELHLTYVDTYSRT</sequence>
<evidence type="ECO:0000313" key="1">
    <source>
        <dbReference type="EMBL" id="KAF2016971.1"/>
    </source>
</evidence>
<dbReference type="Proteomes" id="UP000799778">
    <property type="component" value="Unassembled WGS sequence"/>
</dbReference>
<reference evidence="1" key="1">
    <citation type="journal article" date="2020" name="Stud. Mycol.">
        <title>101 Dothideomycetes genomes: a test case for predicting lifestyles and emergence of pathogens.</title>
        <authorList>
            <person name="Haridas S."/>
            <person name="Albert R."/>
            <person name="Binder M."/>
            <person name="Bloem J."/>
            <person name="Labutti K."/>
            <person name="Salamov A."/>
            <person name="Andreopoulos B."/>
            <person name="Baker S."/>
            <person name="Barry K."/>
            <person name="Bills G."/>
            <person name="Bluhm B."/>
            <person name="Cannon C."/>
            <person name="Castanera R."/>
            <person name="Culley D."/>
            <person name="Daum C."/>
            <person name="Ezra D."/>
            <person name="Gonzalez J."/>
            <person name="Henrissat B."/>
            <person name="Kuo A."/>
            <person name="Liang C."/>
            <person name="Lipzen A."/>
            <person name="Lutzoni F."/>
            <person name="Magnuson J."/>
            <person name="Mondo S."/>
            <person name="Nolan M."/>
            <person name="Ohm R."/>
            <person name="Pangilinan J."/>
            <person name="Park H.-J."/>
            <person name="Ramirez L."/>
            <person name="Alfaro M."/>
            <person name="Sun H."/>
            <person name="Tritt A."/>
            <person name="Yoshinaga Y."/>
            <person name="Zwiers L.-H."/>
            <person name="Turgeon B."/>
            <person name="Goodwin S."/>
            <person name="Spatafora J."/>
            <person name="Crous P."/>
            <person name="Grigoriev I."/>
        </authorList>
    </citation>
    <scope>NUCLEOTIDE SEQUENCE</scope>
    <source>
        <strain evidence="1">CBS 175.79</strain>
    </source>
</reference>
<gene>
    <name evidence="1" type="ORF">BU24DRAFT_141274</name>
</gene>
<name>A0A6A5XW83_9PLEO</name>
<evidence type="ECO:0000313" key="2">
    <source>
        <dbReference type="Proteomes" id="UP000799778"/>
    </source>
</evidence>
<proteinExistence type="predicted"/>
<dbReference type="EMBL" id="ML978068">
    <property type="protein sequence ID" value="KAF2016971.1"/>
    <property type="molecule type" value="Genomic_DNA"/>
</dbReference>
<keyword evidence="2" id="KW-1185">Reference proteome</keyword>
<organism evidence="1 2">
    <name type="scientific">Aaosphaeria arxii CBS 175.79</name>
    <dbReference type="NCBI Taxonomy" id="1450172"/>
    <lineage>
        <taxon>Eukaryota</taxon>
        <taxon>Fungi</taxon>
        <taxon>Dikarya</taxon>
        <taxon>Ascomycota</taxon>
        <taxon>Pezizomycotina</taxon>
        <taxon>Dothideomycetes</taxon>
        <taxon>Pleosporomycetidae</taxon>
        <taxon>Pleosporales</taxon>
        <taxon>Pleosporales incertae sedis</taxon>
        <taxon>Aaosphaeria</taxon>
    </lineage>
</organism>